<dbReference type="InterPro" id="IPR058163">
    <property type="entry name" value="LysR-type_TF_proteobact-type"/>
</dbReference>
<dbReference type="GO" id="GO:0006351">
    <property type="term" value="P:DNA-templated transcription"/>
    <property type="evidence" value="ECO:0007669"/>
    <property type="project" value="TreeGrafter"/>
</dbReference>
<sequence length="310" mass="34478">MDIRKIEPLWSHIYWLGILDDAGSYTAAAQRLGVSKAAMSQRIQELEKALGIMLVQRTTRSVRLTEAGQAMVALTRPAFAEIETGCEKIRELAGQPKGVIRVTAPVALARQQIVPRLADFMRVYPEIKIEIELSDHISTLAQEGFDLAIRHTSAVPETYVAWVLCQTQTLLLASPEYIQSHGMPAHPSDLMKHNCLTYLRSGSRPTWHFERRKGAGERVSVPVNGSFSANNSETLRELLLAHQGIAAIPDFSVAAELKKGSLVPVLSHWKPVSVFGESIFALRPYSPHVPNIIRLFVSYLKAAFENENFI</sequence>
<dbReference type="AlphaFoldDB" id="A0A918N152"/>
<dbReference type="PROSITE" id="PS50931">
    <property type="entry name" value="HTH_LYSR"/>
    <property type="match status" value="1"/>
</dbReference>
<feature type="domain" description="HTH lysR-type" evidence="5">
    <location>
        <begin position="21"/>
        <end position="65"/>
    </location>
</feature>
<comment type="caution">
    <text evidence="6">The sequence shown here is derived from an EMBL/GenBank/DDBJ whole genome shotgun (WGS) entry which is preliminary data.</text>
</comment>
<evidence type="ECO:0000256" key="1">
    <source>
        <dbReference type="ARBA" id="ARBA00009437"/>
    </source>
</evidence>
<accession>A0A918N152</accession>
<reference evidence="6" key="1">
    <citation type="journal article" date="2014" name="Int. J. Syst. Evol. Microbiol.">
        <title>Complete genome sequence of Corynebacterium casei LMG S-19264T (=DSM 44701T), isolated from a smear-ripened cheese.</title>
        <authorList>
            <consortium name="US DOE Joint Genome Institute (JGI-PGF)"/>
            <person name="Walter F."/>
            <person name="Albersmeier A."/>
            <person name="Kalinowski J."/>
            <person name="Ruckert C."/>
        </authorList>
    </citation>
    <scope>NUCLEOTIDE SEQUENCE</scope>
    <source>
        <strain evidence="6">KCTC 23732</strain>
    </source>
</reference>
<organism evidence="6 7">
    <name type="scientific">Advenella faeciporci</name>
    <dbReference type="NCBI Taxonomy" id="797535"/>
    <lineage>
        <taxon>Bacteria</taxon>
        <taxon>Pseudomonadati</taxon>
        <taxon>Pseudomonadota</taxon>
        <taxon>Betaproteobacteria</taxon>
        <taxon>Burkholderiales</taxon>
        <taxon>Alcaligenaceae</taxon>
    </lineage>
</organism>
<dbReference type="InterPro" id="IPR005119">
    <property type="entry name" value="LysR_subst-bd"/>
</dbReference>
<dbReference type="PANTHER" id="PTHR30537:SF5">
    <property type="entry name" value="HTH-TYPE TRANSCRIPTIONAL ACTIVATOR TTDR-RELATED"/>
    <property type="match status" value="1"/>
</dbReference>
<dbReference type="CDD" id="cd08422">
    <property type="entry name" value="PBP2_CrgA_like"/>
    <property type="match status" value="1"/>
</dbReference>
<dbReference type="PANTHER" id="PTHR30537">
    <property type="entry name" value="HTH-TYPE TRANSCRIPTIONAL REGULATOR"/>
    <property type="match status" value="1"/>
</dbReference>
<keyword evidence="3" id="KW-0238">DNA-binding</keyword>
<dbReference type="InterPro" id="IPR036390">
    <property type="entry name" value="WH_DNA-bd_sf"/>
</dbReference>
<reference evidence="6" key="2">
    <citation type="submission" date="2020-09" db="EMBL/GenBank/DDBJ databases">
        <authorList>
            <person name="Sun Q."/>
            <person name="Kim S."/>
        </authorList>
    </citation>
    <scope>NUCLEOTIDE SEQUENCE</scope>
    <source>
        <strain evidence="6">KCTC 23732</strain>
    </source>
</reference>
<dbReference type="GO" id="GO:0003700">
    <property type="term" value="F:DNA-binding transcription factor activity"/>
    <property type="evidence" value="ECO:0007669"/>
    <property type="project" value="InterPro"/>
</dbReference>
<evidence type="ECO:0000256" key="4">
    <source>
        <dbReference type="ARBA" id="ARBA00023163"/>
    </source>
</evidence>
<name>A0A918N152_9BURK</name>
<keyword evidence="2" id="KW-0805">Transcription regulation</keyword>
<gene>
    <name evidence="6" type="ORF">GCM10011450_23560</name>
</gene>
<dbReference type="InterPro" id="IPR000847">
    <property type="entry name" value="LysR_HTH_N"/>
</dbReference>
<dbReference type="RefSeq" id="WP_189385703.1">
    <property type="nucleotide sequence ID" value="NZ_BAABFY010000048.1"/>
</dbReference>
<evidence type="ECO:0000313" key="7">
    <source>
        <dbReference type="Proteomes" id="UP000608345"/>
    </source>
</evidence>
<dbReference type="SUPFAM" id="SSF53850">
    <property type="entry name" value="Periplasmic binding protein-like II"/>
    <property type="match status" value="1"/>
</dbReference>
<dbReference type="Gene3D" id="3.40.190.290">
    <property type="match status" value="1"/>
</dbReference>
<dbReference type="InterPro" id="IPR036388">
    <property type="entry name" value="WH-like_DNA-bd_sf"/>
</dbReference>
<comment type="similarity">
    <text evidence="1">Belongs to the LysR transcriptional regulatory family.</text>
</comment>
<dbReference type="Pfam" id="PF03466">
    <property type="entry name" value="LysR_substrate"/>
    <property type="match status" value="1"/>
</dbReference>
<evidence type="ECO:0000256" key="3">
    <source>
        <dbReference type="ARBA" id="ARBA00023125"/>
    </source>
</evidence>
<dbReference type="SUPFAM" id="SSF46785">
    <property type="entry name" value="Winged helix' DNA-binding domain"/>
    <property type="match status" value="1"/>
</dbReference>
<evidence type="ECO:0000313" key="6">
    <source>
        <dbReference type="EMBL" id="GGW92873.1"/>
    </source>
</evidence>
<dbReference type="Gene3D" id="1.10.10.10">
    <property type="entry name" value="Winged helix-like DNA-binding domain superfamily/Winged helix DNA-binding domain"/>
    <property type="match status" value="1"/>
</dbReference>
<evidence type="ECO:0000256" key="2">
    <source>
        <dbReference type="ARBA" id="ARBA00023015"/>
    </source>
</evidence>
<proteinExistence type="inferred from homology"/>
<dbReference type="EMBL" id="BMYS01000019">
    <property type="protein sequence ID" value="GGW92873.1"/>
    <property type="molecule type" value="Genomic_DNA"/>
</dbReference>
<dbReference type="GO" id="GO:0043565">
    <property type="term" value="F:sequence-specific DNA binding"/>
    <property type="evidence" value="ECO:0007669"/>
    <property type="project" value="TreeGrafter"/>
</dbReference>
<keyword evidence="4" id="KW-0804">Transcription</keyword>
<dbReference type="Pfam" id="PF00126">
    <property type="entry name" value="HTH_1"/>
    <property type="match status" value="1"/>
</dbReference>
<dbReference type="PRINTS" id="PR00039">
    <property type="entry name" value="HTHLYSR"/>
</dbReference>
<dbReference type="Proteomes" id="UP000608345">
    <property type="component" value="Unassembled WGS sequence"/>
</dbReference>
<protein>
    <submittedName>
        <fullName evidence="6">LysR family transcriptional regulator</fullName>
    </submittedName>
</protein>
<keyword evidence="7" id="KW-1185">Reference proteome</keyword>
<evidence type="ECO:0000259" key="5">
    <source>
        <dbReference type="PROSITE" id="PS50931"/>
    </source>
</evidence>